<keyword evidence="1" id="KW-0175">Coiled coil</keyword>
<keyword evidence="2" id="KW-0812">Transmembrane</keyword>
<dbReference type="Gene3D" id="1.10.287.1490">
    <property type="match status" value="1"/>
</dbReference>
<protein>
    <submittedName>
        <fullName evidence="3">Radical SAM domain protein</fullName>
    </submittedName>
</protein>
<keyword evidence="2" id="KW-0472">Membrane</keyword>
<proteinExistence type="predicted"/>
<dbReference type="EMBL" id="EU559699">
    <property type="protein sequence ID" value="ACD50071.1"/>
    <property type="molecule type" value="Genomic_DNA"/>
</dbReference>
<organism evidence="3">
    <name type="scientific">uncultured crenarchaeote MCG</name>
    <dbReference type="NCBI Taxonomy" id="529375"/>
    <lineage>
        <taxon>Archaea</taxon>
        <taxon>Thermoproteota</taxon>
        <taxon>environmental samples</taxon>
    </lineage>
</organism>
<accession>B2YI67</accession>
<evidence type="ECO:0000256" key="1">
    <source>
        <dbReference type="SAM" id="Coils"/>
    </source>
</evidence>
<feature type="transmembrane region" description="Helical" evidence="2">
    <location>
        <begin position="12"/>
        <end position="38"/>
    </location>
</feature>
<evidence type="ECO:0000313" key="3">
    <source>
        <dbReference type="EMBL" id="ACD50071.1"/>
    </source>
</evidence>
<keyword evidence="2" id="KW-1133">Transmembrane helix</keyword>
<name>B2YI67_9CREN</name>
<sequence>MTEASGQRKVVARSVAIVLTLICVILAAGLIGVFAFYYSAGGSPAEIAAIKAENENLKSNMTSLNNQLSSLNNIVMQLNAQLANKDSEYNELSDSIADLNAAYQSLLNVVYLNASASILSNRELQIDAGANTTITSDFYIDYAGYFRVQVSSSSNTTYAQVLNSFSGFIFDNSVVVGQSGTAAFPVLPGDVVINIGNTEVTTAVNATVTVVYIY</sequence>
<evidence type="ECO:0000256" key="2">
    <source>
        <dbReference type="SAM" id="Phobius"/>
    </source>
</evidence>
<feature type="coiled-coil region" evidence="1">
    <location>
        <begin position="47"/>
        <end position="109"/>
    </location>
</feature>
<dbReference type="AlphaFoldDB" id="B2YI67"/>
<reference evidence="3" key="1">
    <citation type="journal article" date="2009" name="ISME J.">
        <title>An uncultivated crenarchaeota contains functional bacteriochlorophyll a synthase.</title>
        <authorList>
            <person name="Meng J."/>
            <person name="Wang F."/>
            <person name="Wang F."/>
            <person name="Zheng Y."/>
            <person name="Peng X."/>
            <person name="Zhou H."/>
            <person name="Xiao X."/>
        </authorList>
    </citation>
    <scope>NUCLEOTIDE SEQUENCE</scope>
</reference>